<feature type="domain" description="EAL" evidence="1">
    <location>
        <begin position="1"/>
        <end position="250"/>
    </location>
</feature>
<dbReference type="InterPro" id="IPR050706">
    <property type="entry name" value="Cyclic-di-GMP_PDE-like"/>
</dbReference>
<dbReference type="PANTHER" id="PTHR33121">
    <property type="entry name" value="CYCLIC DI-GMP PHOSPHODIESTERASE PDEF"/>
    <property type="match status" value="1"/>
</dbReference>
<dbReference type="SMART" id="SM00052">
    <property type="entry name" value="EAL"/>
    <property type="match status" value="1"/>
</dbReference>
<dbReference type="EMBL" id="JAUSVV010000008">
    <property type="protein sequence ID" value="MDQ0443757.1"/>
    <property type="molecule type" value="Genomic_DNA"/>
</dbReference>
<dbReference type="SUPFAM" id="SSF141868">
    <property type="entry name" value="EAL domain-like"/>
    <property type="match status" value="1"/>
</dbReference>
<comment type="caution">
    <text evidence="2">The sequence shown here is derived from an EMBL/GenBank/DDBJ whole genome shotgun (WGS) entry which is preliminary data.</text>
</comment>
<protein>
    <submittedName>
        <fullName evidence="2">EAL domain-containing protein (Putative c-di-GMP-specific phosphodiesterase class I)</fullName>
    </submittedName>
</protein>
<name>A0ABU0HP83_9HYPH</name>
<proteinExistence type="predicted"/>
<organism evidence="2 3">
    <name type="scientific">Methylobacterium persicinum</name>
    <dbReference type="NCBI Taxonomy" id="374426"/>
    <lineage>
        <taxon>Bacteria</taxon>
        <taxon>Pseudomonadati</taxon>
        <taxon>Pseudomonadota</taxon>
        <taxon>Alphaproteobacteria</taxon>
        <taxon>Hyphomicrobiales</taxon>
        <taxon>Methylobacteriaceae</taxon>
        <taxon>Methylobacterium</taxon>
    </lineage>
</organism>
<dbReference type="Pfam" id="PF00563">
    <property type="entry name" value="EAL"/>
    <property type="match status" value="1"/>
</dbReference>
<dbReference type="InterPro" id="IPR035919">
    <property type="entry name" value="EAL_sf"/>
</dbReference>
<evidence type="ECO:0000313" key="3">
    <source>
        <dbReference type="Proteomes" id="UP001236369"/>
    </source>
</evidence>
<sequence length="269" mass="29064">MKMGCQGCQAAEPLPFEFTMAFHPILDLQRNRVWGYEALVRGLSGQGAGQILGMVDAANRYKFDQACRVKAIELASSLFVEPDTHLSINFMPNAVYEPAACIRATLEAARRVGFAHQLIMFEFTENERMIDVIHVQRIITEYRKQGFATALDDFGAGYAGLNLLASFQPDFIKIDMELIRGIAASHARQAIIAGVVAIACQLGIAVIAEGVETEAELDTLRAAGIHLFQGYLFAKPSVASLPAAWFPPLGSVGVGSETGVDAGRGMRAA</sequence>
<dbReference type="PROSITE" id="PS50883">
    <property type="entry name" value="EAL"/>
    <property type="match status" value="1"/>
</dbReference>
<dbReference type="RefSeq" id="WP_238248326.1">
    <property type="nucleotide sequence ID" value="NZ_BPQX01000018.1"/>
</dbReference>
<accession>A0ABU0HP83</accession>
<dbReference type="Proteomes" id="UP001236369">
    <property type="component" value="Unassembled WGS sequence"/>
</dbReference>
<dbReference type="InterPro" id="IPR001633">
    <property type="entry name" value="EAL_dom"/>
</dbReference>
<keyword evidence="3" id="KW-1185">Reference proteome</keyword>
<dbReference type="PANTHER" id="PTHR33121:SF15">
    <property type="entry name" value="BLUE LIGHT- AND TEMPERATURE-REGULATED ANTIREPRESSOR BLUF"/>
    <property type="match status" value="1"/>
</dbReference>
<evidence type="ECO:0000313" key="2">
    <source>
        <dbReference type="EMBL" id="MDQ0443757.1"/>
    </source>
</evidence>
<dbReference type="CDD" id="cd01948">
    <property type="entry name" value="EAL"/>
    <property type="match status" value="1"/>
</dbReference>
<reference evidence="2 3" key="1">
    <citation type="submission" date="2023-07" db="EMBL/GenBank/DDBJ databases">
        <title>Genomic Encyclopedia of Type Strains, Phase IV (KMG-IV): sequencing the most valuable type-strain genomes for metagenomic binning, comparative biology and taxonomic classification.</title>
        <authorList>
            <person name="Goeker M."/>
        </authorList>
    </citation>
    <scope>NUCLEOTIDE SEQUENCE [LARGE SCALE GENOMIC DNA]</scope>
    <source>
        <strain evidence="2 3">DSM 19562</strain>
    </source>
</reference>
<gene>
    <name evidence="2" type="ORF">QO016_003263</name>
</gene>
<dbReference type="Gene3D" id="3.20.20.450">
    <property type="entry name" value="EAL domain"/>
    <property type="match status" value="1"/>
</dbReference>
<evidence type="ECO:0000259" key="1">
    <source>
        <dbReference type="PROSITE" id="PS50883"/>
    </source>
</evidence>